<reference evidence="6 7" key="1">
    <citation type="journal article" date="2019" name="Genome Biol. Evol.">
        <title>The Rhododendron genome and chromosomal organization provide insight into shared whole-genome duplications across the heath family (Ericaceae).</title>
        <authorList>
            <person name="Soza V.L."/>
            <person name="Lindsley D."/>
            <person name="Waalkes A."/>
            <person name="Ramage E."/>
            <person name="Patwardhan R.P."/>
            <person name="Burton J.N."/>
            <person name="Adey A."/>
            <person name="Kumar A."/>
            <person name="Qiu R."/>
            <person name="Shendure J."/>
            <person name="Hall B."/>
        </authorList>
    </citation>
    <scope>NUCLEOTIDE SEQUENCE [LARGE SCALE GENOMIC DNA]</scope>
    <source>
        <strain evidence="6">RSF 1966-606</strain>
    </source>
</reference>
<feature type="non-terminal residue" evidence="6">
    <location>
        <position position="1"/>
    </location>
</feature>
<dbReference type="InterPro" id="IPR043454">
    <property type="entry name" value="NPH3/RPT2-like"/>
</dbReference>
<dbReference type="OrthoDB" id="1080584at2759"/>
<feature type="coiled-coil region" evidence="3">
    <location>
        <begin position="500"/>
        <end position="534"/>
    </location>
</feature>
<keyword evidence="7" id="KW-1185">Reference proteome</keyword>
<evidence type="ECO:0000256" key="1">
    <source>
        <dbReference type="ARBA" id="ARBA00022786"/>
    </source>
</evidence>
<organism evidence="6 7">
    <name type="scientific">Rhododendron williamsianum</name>
    <dbReference type="NCBI Taxonomy" id="262921"/>
    <lineage>
        <taxon>Eukaryota</taxon>
        <taxon>Viridiplantae</taxon>
        <taxon>Streptophyta</taxon>
        <taxon>Embryophyta</taxon>
        <taxon>Tracheophyta</taxon>
        <taxon>Spermatophyta</taxon>
        <taxon>Magnoliopsida</taxon>
        <taxon>eudicotyledons</taxon>
        <taxon>Gunneridae</taxon>
        <taxon>Pentapetalae</taxon>
        <taxon>asterids</taxon>
        <taxon>Ericales</taxon>
        <taxon>Ericaceae</taxon>
        <taxon>Ericoideae</taxon>
        <taxon>Rhodoreae</taxon>
        <taxon>Rhododendron</taxon>
    </lineage>
</organism>
<evidence type="ECO:0000256" key="3">
    <source>
        <dbReference type="SAM" id="Coils"/>
    </source>
</evidence>
<dbReference type="PROSITE" id="PS51649">
    <property type="entry name" value="NPH3"/>
    <property type="match status" value="1"/>
</dbReference>
<protein>
    <recommendedName>
        <fullName evidence="5">NPH3 domain-containing protein</fullName>
    </recommendedName>
</protein>
<dbReference type="PANTHER" id="PTHR32370">
    <property type="entry name" value="OS12G0117600 PROTEIN"/>
    <property type="match status" value="1"/>
</dbReference>
<dbReference type="Pfam" id="PF03000">
    <property type="entry name" value="NPH3"/>
    <property type="match status" value="1"/>
</dbReference>
<gene>
    <name evidence="6" type="ORF">C3L33_17310</name>
</gene>
<feature type="compositionally biased region" description="Polar residues" evidence="4">
    <location>
        <begin position="174"/>
        <end position="188"/>
    </location>
</feature>
<dbReference type="GO" id="GO:0016567">
    <property type="term" value="P:protein ubiquitination"/>
    <property type="evidence" value="ECO:0007669"/>
    <property type="project" value="UniProtKB-UniPathway"/>
</dbReference>
<evidence type="ECO:0000256" key="4">
    <source>
        <dbReference type="SAM" id="MobiDB-lite"/>
    </source>
</evidence>
<evidence type="ECO:0000313" key="7">
    <source>
        <dbReference type="Proteomes" id="UP000428333"/>
    </source>
</evidence>
<dbReference type="EMBL" id="QEFC01002755">
    <property type="protein sequence ID" value="KAE9450787.1"/>
    <property type="molecule type" value="Genomic_DNA"/>
</dbReference>
<evidence type="ECO:0000259" key="5">
    <source>
        <dbReference type="PROSITE" id="PS51649"/>
    </source>
</evidence>
<keyword evidence="3" id="KW-0175">Coiled coil</keyword>
<dbReference type="AlphaFoldDB" id="A0A6A4L763"/>
<feature type="region of interest" description="Disordered" evidence="4">
    <location>
        <begin position="168"/>
        <end position="188"/>
    </location>
</feature>
<name>A0A6A4L763_9ERIC</name>
<dbReference type="Proteomes" id="UP000428333">
    <property type="component" value="Linkage Group LG10"/>
</dbReference>
<evidence type="ECO:0000313" key="6">
    <source>
        <dbReference type="EMBL" id="KAE9450787.1"/>
    </source>
</evidence>
<keyword evidence="1" id="KW-0833">Ubl conjugation pathway</keyword>
<accession>A0A6A4L763</accession>
<comment type="similarity">
    <text evidence="2">Belongs to the NPH3 family.</text>
</comment>
<evidence type="ECO:0000256" key="2">
    <source>
        <dbReference type="PROSITE-ProRule" id="PRU00982"/>
    </source>
</evidence>
<dbReference type="InterPro" id="IPR027356">
    <property type="entry name" value="NPH3_dom"/>
</dbReference>
<sequence>MAELCDLQVHVNSHHTFFVNEDIISKFSGKLRRIIKQEKRRIQIRNSGIEIVDFPGGPYGFELASRFCYNRGRITITVSNVSLLHCSALFLGMTQKNGISPNLFEKTQDFLQGMFYWSWNDVITCLKSCESFFSYAESSPSDLIQKLMNSLSAKIAQNSDVNLITSSYSSSSSPDTPASGITRSNSNSSKKTWWFNDLTILPPQIIESLVKTLGGYGSDNNSLVLTRFLLHYLKSSPVKKTQKKSSSSGDGYFGNIADTAVHGVIWMGKSSFSCRGLLSVLRVVSGVGLSRECRFGLERLIGGALDEATLDDLLVSSSCGGGGGGVVYDVNLVVRLIRVFVHENANKEVVKMKKVGRLVDKYLGEIAPDHNLKIAKFLGVAESLPDFARDCFDGSHPTLSLDERSRICRCLNYEKLSLEACKDLARSPRIPPRIAVQALASQHPLIITNLPPTETDFDQNYYYETTPTVSPLISNSIHKEVVYKRVNSYLEEGEEEDKNEEDTKLNLQRMQWRVVELERECREMKCKMSRIVKNKYYRPSSCFL</sequence>
<comment type="caution">
    <text evidence="6">The sequence shown here is derived from an EMBL/GenBank/DDBJ whole genome shotgun (WGS) entry which is preliminary data.</text>
</comment>
<dbReference type="UniPathway" id="UPA00143"/>
<proteinExistence type="inferred from homology"/>
<feature type="domain" description="NPH3" evidence="5">
    <location>
        <begin position="192"/>
        <end position="445"/>
    </location>
</feature>